<organism evidence="1 2">
    <name type="scientific">Pseudomonas mediterranea</name>
    <dbReference type="NCBI Taxonomy" id="183795"/>
    <lineage>
        <taxon>Bacteria</taxon>
        <taxon>Pseudomonadati</taxon>
        <taxon>Pseudomonadota</taxon>
        <taxon>Gammaproteobacteria</taxon>
        <taxon>Pseudomonadales</taxon>
        <taxon>Pseudomonadaceae</taxon>
        <taxon>Pseudomonas</taxon>
    </lineage>
</organism>
<evidence type="ECO:0000313" key="1">
    <source>
        <dbReference type="EMBL" id="SDU72686.1"/>
    </source>
</evidence>
<proteinExistence type="predicted"/>
<dbReference type="AlphaFoldDB" id="A0AAX2DHI1"/>
<gene>
    <name evidence="1" type="ORF">SAMN05216476_4836</name>
</gene>
<evidence type="ECO:0008006" key="3">
    <source>
        <dbReference type="Google" id="ProtNLM"/>
    </source>
</evidence>
<evidence type="ECO:0000313" key="2">
    <source>
        <dbReference type="Proteomes" id="UP000183772"/>
    </source>
</evidence>
<sequence>MPITGVDCTPATLLIDTEAPLDVLFETADYRIRTVTQVLENIAFRSDISSDTVVLSDFCKLLTVSLRDGCDVMDVIGRRLRAQAGNNENGRPVGRPFRICKLNQRLGALVTGMRC</sequence>
<dbReference type="Proteomes" id="UP000183772">
    <property type="component" value="Chromosome I"/>
</dbReference>
<dbReference type="EMBL" id="LT629790">
    <property type="protein sequence ID" value="SDU72686.1"/>
    <property type="molecule type" value="Genomic_DNA"/>
</dbReference>
<name>A0AAX2DHI1_9PSED</name>
<reference evidence="1 2" key="1">
    <citation type="submission" date="2016-10" db="EMBL/GenBank/DDBJ databases">
        <authorList>
            <person name="Varghese N."/>
            <person name="Submissions S."/>
        </authorList>
    </citation>
    <scope>NUCLEOTIDE SEQUENCE [LARGE SCALE GENOMIC DNA]</scope>
    <source>
        <strain evidence="1 2">DSM 16733</strain>
    </source>
</reference>
<accession>A0AAX2DHI1</accession>
<keyword evidence="2" id="KW-1185">Reference proteome</keyword>
<protein>
    <recommendedName>
        <fullName evidence="3">Short-chain dehydrogenase</fullName>
    </recommendedName>
</protein>